<dbReference type="InterPro" id="IPR036322">
    <property type="entry name" value="WD40_repeat_dom_sf"/>
</dbReference>
<keyword evidence="14" id="KW-0325">Glycoprotein</keyword>
<evidence type="ECO:0000256" key="10">
    <source>
        <dbReference type="ARBA" id="ARBA00023034"/>
    </source>
</evidence>
<feature type="transmembrane region" description="Helical" evidence="16">
    <location>
        <begin position="32"/>
        <end position="55"/>
    </location>
</feature>
<evidence type="ECO:0000256" key="6">
    <source>
        <dbReference type="ARBA" id="ARBA00022692"/>
    </source>
</evidence>
<dbReference type="SUPFAM" id="SSF50978">
    <property type="entry name" value="WD40 repeat-like"/>
    <property type="match status" value="1"/>
</dbReference>
<keyword evidence="18" id="KW-1185">Reference proteome</keyword>
<evidence type="ECO:0000256" key="15">
    <source>
        <dbReference type="ARBA" id="ARBA00023221"/>
    </source>
</evidence>
<evidence type="ECO:0000256" key="2">
    <source>
        <dbReference type="ARBA" id="ARBA00004653"/>
    </source>
</evidence>
<keyword evidence="11" id="KW-0443">Lipid metabolism</keyword>
<evidence type="ECO:0000256" key="9">
    <source>
        <dbReference type="ARBA" id="ARBA00022989"/>
    </source>
</evidence>
<evidence type="ECO:0000259" key="17">
    <source>
        <dbReference type="PROSITE" id="PS50156"/>
    </source>
</evidence>
<comment type="similarity">
    <text evidence="3">Belongs to the WD repeat SCAP family.</text>
</comment>
<dbReference type="GeneID" id="101235467"/>
<dbReference type="PANTHER" id="PTHR46378:SF1">
    <property type="entry name" value="STEROL REGULATORY ELEMENT-BINDING PROTEIN CLEAVAGE-ACTIVATING PROTEIN"/>
    <property type="match status" value="1"/>
</dbReference>
<evidence type="ECO:0000313" key="19">
    <source>
        <dbReference type="RefSeq" id="XP_065664975.1"/>
    </source>
</evidence>
<name>A0ABM4CST7_HYDVU</name>
<dbReference type="PANTHER" id="PTHR46378">
    <property type="entry name" value="STEROL REGULATORY ELEMENT-BINDING PROTEIN CLEAVAGE-ACTIVATING PROTEIN"/>
    <property type="match status" value="1"/>
</dbReference>
<reference evidence="19" key="1">
    <citation type="submission" date="2025-08" db="UniProtKB">
        <authorList>
            <consortium name="RefSeq"/>
        </authorList>
    </citation>
    <scope>IDENTIFICATION</scope>
</reference>
<feature type="transmembrane region" description="Helical" evidence="16">
    <location>
        <begin position="492"/>
        <end position="513"/>
    </location>
</feature>
<keyword evidence="9 16" id="KW-1133">Transmembrane helix</keyword>
<keyword evidence="7" id="KW-0677">Repeat</keyword>
<evidence type="ECO:0000256" key="16">
    <source>
        <dbReference type="SAM" id="Phobius"/>
    </source>
</evidence>
<evidence type="ECO:0000256" key="11">
    <source>
        <dbReference type="ARBA" id="ARBA00023098"/>
    </source>
</evidence>
<dbReference type="PROSITE" id="PS50156">
    <property type="entry name" value="SSD"/>
    <property type="match status" value="1"/>
</dbReference>
<dbReference type="InterPro" id="IPR053958">
    <property type="entry name" value="HMGCR/SNAP/NPC1-like_SSD"/>
</dbReference>
<dbReference type="SUPFAM" id="SSF82866">
    <property type="entry name" value="Multidrug efflux transporter AcrB transmembrane domain"/>
    <property type="match status" value="1"/>
</dbReference>
<keyword evidence="10" id="KW-0333">Golgi apparatus</keyword>
<evidence type="ECO:0000256" key="7">
    <source>
        <dbReference type="ARBA" id="ARBA00022737"/>
    </source>
</evidence>
<evidence type="ECO:0000256" key="5">
    <source>
        <dbReference type="ARBA" id="ARBA00022574"/>
    </source>
</evidence>
<feature type="transmembrane region" description="Helical" evidence="16">
    <location>
        <begin position="410"/>
        <end position="435"/>
    </location>
</feature>
<dbReference type="RefSeq" id="XP_065664975.1">
    <property type="nucleotide sequence ID" value="XM_065808903.1"/>
</dbReference>
<keyword evidence="5" id="KW-0853">WD repeat</keyword>
<evidence type="ECO:0000256" key="8">
    <source>
        <dbReference type="ARBA" id="ARBA00022824"/>
    </source>
</evidence>
<evidence type="ECO:0000313" key="18">
    <source>
        <dbReference type="Proteomes" id="UP001652625"/>
    </source>
</evidence>
<protein>
    <recommendedName>
        <fullName evidence="4">Sterol regulatory element-binding protein cleavage-activating protein</fullName>
    </recommendedName>
</protein>
<dbReference type="Gene3D" id="2.130.10.10">
    <property type="entry name" value="YVTN repeat-like/Quinoprotein amine dehydrogenase"/>
    <property type="match status" value="1"/>
</dbReference>
<feature type="transmembrane region" description="Helical" evidence="16">
    <location>
        <begin position="341"/>
        <end position="362"/>
    </location>
</feature>
<sequence length="1045" mass="118768">MLSKLIRKKNILRQHVSRLYYRYGTFCSQHPILLLGFSISVVVVCSLPLTSFPLFEKILAFLFQRVIVNYKTHITPISQNLSEFFEDKSNFAYVQQIIFKVNLIGELNLTNEQLIESTLHLPLLQELDEQLRNPSSNDDWIGSCLKLVRDPPSMMSIRKRITFSYGRFHNDLKNKKFFNMKCLFISPILAIDSNTTNFNDLSTSFKELLFGHLINKKEWEKKENIFITFTLFFQKENSRFKEQLISSFMKKNVTVESNGHLCKINYEFSDESGPSELIPLTIAYTVVFFYLWFSTAKVEFLRTRWGLAFSAVMNFLMSFNMAIGICVMFDVLPTTLNVGQIFPYVVILIGIENFWIITKSVMSTKKDLEVKHRIALGLGMEGWYITKNLLVEILLLFIGYASGIGGMQEFSVFALACYLSDFFLQFTFFVPILAVDVRRAEVGLPFTDSSAWKYAFCIDIERPGAMKSHPEISKHRFSAALKLSFGVARYRVLQRSIMILILIYFAMTVSYPYHSFGQTNQNNSNQPLINKKSCMSEGQDTSQINATSSWLLLCGKHWPELFNYYFVHLNGRSLVLLPGVIVKLNVTDKQLSLSPRELLPSTFWDVMVSYISQLSNPGIAACCVIFLTFTYKLLKMVQKCVLNFGKGTNIYLSKINSLVVPNKKFLFKINAMVVDEADTLICSFNNGSIYVWDLYKNICVYYIDRRTCEVKAFGLPKSTSTWSLCNEFIASEQVQNRLPLAVWSLAYKSDVLIAGCEQGCIEVYSLENATLQCRHVSEGCSGIVSIQVISCLRFVAAHEDGVVEFYQIKAKHIGHKRTSSLPDQQLTSFSLEVSRTVSVFNQPIVFMQIAIHKIFISSTRAQVKVLRASDDGGIPMHSNIINDQQITAMKVEKSPEVAIIGTNTGNIYILNSVVQTVKSLCCGGFEVLSVCSDDNYIAALTFDGVLTVWLKEGYIKWWQVNLLSYGGAFEILSMARYTLAVVTQDTVILLNVMSRNIVDTFEYTEPTPGIIMVQPVVCQNKSSIVLPCGNKVVHLQFPNLIERDR</sequence>
<evidence type="ECO:0000256" key="4">
    <source>
        <dbReference type="ARBA" id="ARBA00019541"/>
    </source>
</evidence>
<evidence type="ECO:0000256" key="3">
    <source>
        <dbReference type="ARBA" id="ARBA00007410"/>
    </source>
</evidence>
<keyword evidence="12" id="KW-0446">Lipid-binding</keyword>
<dbReference type="Pfam" id="PF12349">
    <property type="entry name" value="Sterol-sensing"/>
    <property type="match status" value="1"/>
</dbReference>
<evidence type="ECO:0000256" key="13">
    <source>
        <dbReference type="ARBA" id="ARBA00023136"/>
    </source>
</evidence>
<proteinExistence type="inferred from homology"/>
<keyword evidence="8" id="KW-0256">Endoplasmic reticulum</keyword>
<accession>A0ABM4CST7</accession>
<evidence type="ECO:0000256" key="14">
    <source>
        <dbReference type="ARBA" id="ARBA00023180"/>
    </source>
</evidence>
<evidence type="ECO:0000256" key="1">
    <source>
        <dbReference type="ARBA" id="ARBA00004477"/>
    </source>
</evidence>
<keyword evidence="15" id="KW-0753">Steroid metabolism</keyword>
<organism evidence="18 19">
    <name type="scientific">Hydra vulgaris</name>
    <name type="common">Hydra</name>
    <name type="synonym">Hydra attenuata</name>
    <dbReference type="NCBI Taxonomy" id="6087"/>
    <lineage>
        <taxon>Eukaryota</taxon>
        <taxon>Metazoa</taxon>
        <taxon>Cnidaria</taxon>
        <taxon>Hydrozoa</taxon>
        <taxon>Hydroidolina</taxon>
        <taxon>Anthoathecata</taxon>
        <taxon>Aplanulata</taxon>
        <taxon>Hydridae</taxon>
        <taxon>Hydra</taxon>
    </lineage>
</organism>
<feature type="transmembrane region" description="Helical" evidence="16">
    <location>
        <begin position="277"/>
        <end position="293"/>
    </location>
</feature>
<feature type="transmembrane region" description="Helical" evidence="16">
    <location>
        <begin position="305"/>
        <end position="329"/>
    </location>
</feature>
<dbReference type="InterPro" id="IPR030225">
    <property type="entry name" value="SCAP"/>
</dbReference>
<dbReference type="InterPro" id="IPR015943">
    <property type="entry name" value="WD40/YVTN_repeat-like_dom_sf"/>
</dbReference>
<keyword evidence="6 16" id="KW-0812">Transmembrane</keyword>
<feature type="transmembrane region" description="Helical" evidence="16">
    <location>
        <begin position="383"/>
        <end position="404"/>
    </location>
</feature>
<keyword evidence="13 16" id="KW-0472">Membrane</keyword>
<gene>
    <name evidence="19" type="primary">LOC101235467</name>
</gene>
<feature type="domain" description="SSD" evidence="17">
    <location>
        <begin position="276"/>
        <end position="435"/>
    </location>
</feature>
<dbReference type="InterPro" id="IPR000731">
    <property type="entry name" value="SSD"/>
</dbReference>
<comment type="subcellular location">
    <subcellularLocation>
        <location evidence="1">Endoplasmic reticulum membrane</location>
        <topology evidence="1">Multi-pass membrane protein</topology>
    </subcellularLocation>
    <subcellularLocation>
        <location evidence="2">Golgi apparatus membrane</location>
        <topology evidence="2">Multi-pass membrane protein</topology>
    </subcellularLocation>
</comment>
<evidence type="ECO:0000256" key="12">
    <source>
        <dbReference type="ARBA" id="ARBA00023121"/>
    </source>
</evidence>
<dbReference type="Proteomes" id="UP001652625">
    <property type="component" value="Chromosome 11"/>
</dbReference>